<feature type="domain" description="YhdP central" evidence="2">
    <location>
        <begin position="9"/>
        <end position="1250"/>
    </location>
</feature>
<reference evidence="3" key="1">
    <citation type="submission" date="2018-06" db="EMBL/GenBank/DDBJ databases">
        <authorList>
            <person name="Zhirakovskaya E."/>
        </authorList>
    </citation>
    <scope>NUCLEOTIDE SEQUENCE</scope>
</reference>
<accession>A0A3B0W880</accession>
<keyword evidence="1" id="KW-0812">Transmembrane</keyword>
<feature type="transmembrane region" description="Helical" evidence="1">
    <location>
        <begin position="12"/>
        <end position="33"/>
    </location>
</feature>
<dbReference type="AlphaFoldDB" id="A0A3B0W880"/>
<organism evidence="3">
    <name type="scientific">hydrothermal vent metagenome</name>
    <dbReference type="NCBI Taxonomy" id="652676"/>
    <lineage>
        <taxon>unclassified sequences</taxon>
        <taxon>metagenomes</taxon>
        <taxon>ecological metagenomes</taxon>
    </lineage>
</organism>
<evidence type="ECO:0000256" key="1">
    <source>
        <dbReference type="SAM" id="Phobius"/>
    </source>
</evidence>
<dbReference type="PANTHER" id="PTHR38690">
    <property type="entry name" value="PROTEASE-RELATED"/>
    <property type="match status" value="1"/>
</dbReference>
<keyword evidence="1" id="KW-1133">Transmembrane helix</keyword>
<dbReference type="InterPro" id="IPR011836">
    <property type="entry name" value="YhdP"/>
</dbReference>
<dbReference type="PANTHER" id="PTHR38690:SF1">
    <property type="entry name" value="PROTEASE"/>
    <property type="match status" value="1"/>
</dbReference>
<protein>
    <recommendedName>
        <fullName evidence="2">YhdP central domain-containing protein</fullName>
    </recommendedName>
</protein>
<evidence type="ECO:0000259" key="2">
    <source>
        <dbReference type="Pfam" id="PF13116"/>
    </source>
</evidence>
<gene>
    <name evidence="3" type="ORF">MNBD_GAMMA03-2014</name>
</gene>
<sequence length="1275" mass="144268">MVIKHTHHLLQIIFAVLIGYLLITRLFISWVQYAPDSFIGSVEWVTESQIEFEHIEVQQNWLGFQFQLQRLAVQDEAFDLTIQHLDMDINLFSVLIPTLKYGDYLTIENGVYHDKKTKTTPFNVDLDGLSGVDVEQLTAINLDISQFWQRIRVSNVLLKSVFDPALTINVYDYQSLKSTQWSVISEFGLAYKGHLNFERFGFKSNFNTNLLGKVEEGDFSLFSFQPLRVEAIAQLLPLEWYEKLPKGELTIDLQGQVEQSSFSKLKLNLYAQSLKWPKVQKASPKHLGLELLWESERQQNHIKDWRFSLSKIQLDNQYIKAVSPIELRFEENQLLMFQTDDFDIEPFKEMFKSLVNNQKIAVFDKMSGLVIKNVKGQFNWQTFNLPQLEMTIKQLIIPATDFPGIELHDLTLSKTLDKIFFKTEQPIILSGLHLPKGGVKIELSHNIQLTHSLTEGVWALTPLNLVVDKMPLTLKASGTMQGKVDVDLKVKVGTMSKFKPYLPYEAFSPELQSWLKMALVDGKNIQAHMQLKGLLKDFPFQDGSGVFKVTASVDEAVLKFDSKWPALEHFTGHIEFTPYQLNITSPRIYVGADTYADAVEVVITNLDQKNAALVFKGKVNTQLTHAMSYLRVSPLAKLLSMEDFIQSTQFKGVVDVVLDRVWIPLLDGDDELNTKVSGHVLFKNASMTLFDTLPIENIQGKLAFTERGVNAPKLAAKAFNHASVFSVTTQAKNKTILIAGKGEFLSDKNPFFKAPLPWDLAVKIPFSHSKSSSIDSDIDVQLDVNVSKAQSLLPAPFHSKALENKTLNLKVDLAKETLFIHAILPELLTLESHWKIQNNQYQMQKLSVLLGEWSQKNMNNEREKSYIQGYLGEVNLDDWMTFSTHLPLERLQQASESSLQWDTSFIQVQTLIFRENSYPNMRVEWLQRPQKTALQIKSKDVLANVVIKPDTPLEVNVERLRLHSIEPTKSAVQAAKLCQSEYTPTTLWPEVIFKGKNLELNGYLVDTLNFHLLDRDTHLTITDLQGGFGQKVGRFTGQYLFDKSSNKSSLTLSLRSRKVVEMLRFIQLKQGFTGKKAKIKANLFWHGAPECFSIKSATGQLNFELTEGAIDNIEPGFARLIGLLSIESLARRLQLNVKDVTNKGMVYDQIKGQAQLKEGILELESFGLKAPSASVALFGQVNLLTETFELKAYVTPAIGATIPTIAALAGYANPLAALAVYTFMKVIPNVNENLVTFRYNVTGPWTDPQVSEVKSKAGQIKPLFDVEESILDTQQ</sequence>
<evidence type="ECO:0000313" key="3">
    <source>
        <dbReference type="EMBL" id="VAW46897.1"/>
    </source>
</evidence>
<proteinExistence type="predicted"/>
<dbReference type="EMBL" id="UOFC01000118">
    <property type="protein sequence ID" value="VAW46897.1"/>
    <property type="molecule type" value="Genomic_DNA"/>
</dbReference>
<dbReference type="Pfam" id="PF13116">
    <property type="entry name" value="YhdP"/>
    <property type="match status" value="1"/>
</dbReference>
<name>A0A3B0W880_9ZZZZ</name>
<dbReference type="InterPro" id="IPR025263">
    <property type="entry name" value="YhdP_central"/>
</dbReference>
<keyword evidence="1" id="KW-0472">Membrane</keyword>